<accession>A0ABN0U108</accession>
<dbReference type="InterPro" id="IPR007450">
    <property type="entry name" value="BamE_dom"/>
</dbReference>
<keyword evidence="4" id="KW-0564">Palmitate</keyword>
<comment type="subcellular location">
    <subcellularLocation>
        <location evidence="4">Cell outer membrane</location>
        <topology evidence="4">Lipid-anchor</topology>
    </subcellularLocation>
</comment>
<dbReference type="InterPro" id="IPR026592">
    <property type="entry name" value="BamE"/>
</dbReference>
<keyword evidence="3 4" id="KW-0998">Cell outer membrane</keyword>
<dbReference type="Pfam" id="PF04355">
    <property type="entry name" value="BamE"/>
    <property type="match status" value="1"/>
</dbReference>
<evidence type="ECO:0000256" key="2">
    <source>
        <dbReference type="ARBA" id="ARBA00023136"/>
    </source>
</evidence>
<dbReference type="Gene3D" id="3.30.1450.10">
    <property type="match status" value="1"/>
</dbReference>
<evidence type="ECO:0000256" key="4">
    <source>
        <dbReference type="HAMAP-Rule" id="MF_00925"/>
    </source>
</evidence>
<dbReference type="EMBL" id="BAAADG010000018">
    <property type="protein sequence ID" value="GAA0235159.1"/>
    <property type="molecule type" value="Genomic_DNA"/>
</dbReference>
<comment type="function">
    <text evidence="4">Part of the outer membrane protein assembly complex, which is involved in assembly and insertion of beta-barrel proteins into the outer membrane.</text>
</comment>
<dbReference type="Proteomes" id="UP001501476">
    <property type="component" value="Unassembled WGS sequence"/>
</dbReference>
<reference evidence="8 9" key="1">
    <citation type="journal article" date="2019" name="Int. J. Syst. Evol. Microbiol.">
        <title>The Global Catalogue of Microorganisms (GCM) 10K type strain sequencing project: providing services to taxonomists for standard genome sequencing and annotation.</title>
        <authorList>
            <consortium name="The Broad Institute Genomics Platform"/>
            <consortium name="The Broad Institute Genome Sequencing Center for Infectious Disease"/>
            <person name="Wu L."/>
            <person name="Ma J."/>
        </authorList>
    </citation>
    <scope>NUCLEOTIDE SEQUENCE [LARGE SCALE GENOMIC DNA]</scope>
    <source>
        <strain evidence="8 9">JCM 6886</strain>
    </source>
</reference>
<comment type="similarity">
    <text evidence="4">Belongs to the BamE family.</text>
</comment>
<protein>
    <recommendedName>
        <fullName evidence="4">Outer membrane protein assembly factor BamE</fullName>
    </recommendedName>
</protein>
<dbReference type="HAMAP" id="MF_00925">
    <property type="entry name" value="OM_assembly_BamE"/>
    <property type="match status" value="1"/>
</dbReference>
<feature type="chain" id="PRO_5045200040" description="Outer membrane protein assembly factor BamE" evidence="6">
    <location>
        <begin position="22"/>
        <end position="179"/>
    </location>
</feature>
<dbReference type="RefSeq" id="WP_286304246.1">
    <property type="nucleotide sequence ID" value="NZ_AP027741.1"/>
</dbReference>
<dbReference type="InterPro" id="IPR037873">
    <property type="entry name" value="BamE-like"/>
</dbReference>
<feature type="region of interest" description="Disordered" evidence="5">
    <location>
        <begin position="158"/>
        <end position="179"/>
    </location>
</feature>
<keyword evidence="4" id="KW-0449">Lipoprotein</keyword>
<dbReference type="PROSITE" id="PS51257">
    <property type="entry name" value="PROKAR_LIPOPROTEIN"/>
    <property type="match status" value="1"/>
</dbReference>
<keyword evidence="2 4" id="KW-0472">Membrane</keyword>
<evidence type="ECO:0000256" key="3">
    <source>
        <dbReference type="ARBA" id="ARBA00023237"/>
    </source>
</evidence>
<keyword evidence="1 4" id="KW-0732">Signal</keyword>
<comment type="caution">
    <text evidence="8">The sequence shown here is derived from an EMBL/GenBank/DDBJ whole genome shotgun (WGS) entry which is preliminary data.</text>
</comment>
<organism evidence="8 9">
    <name type="scientific">Methylophaga marina</name>
    <dbReference type="NCBI Taxonomy" id="45495"/>
    <lineage>
        <taxon>Bacteria</taxon>
        <taxon>Pseudomonadati</taxon>
        <taxon>Pseudomonadota</taxon>
        <taxon>Gammaproteobacteria</taxon>
        <taxon>Thiotrichales</taxon>
        <taxon>Piscirickettsiaceae</taxon>
        <taxon>Methylophaga</taxon>
    </lineage>
</organism>
<feature type="compositionally biased region" description="Basic and acidic residues" evidence="5">
    <location>
        <begin position="162"/>
        <end position="179"/>
    </location>
</feature>
<evidence type="ECO:0000259" key="7">
    <source>
        <dbReference type="Pfam" id="PF04355"/>
    </source>
</evidence>
<gene>
    <name evidence="4" type="primary">bamE</name>
    <name evidence="8" type="ORF">GCM10008964_28150</name>
</gene>
<dbReference type="PANTHER" id="PTHR37482:SF1">
    <property type="entry name" value="OUTER MEMBRANE PROTEIN ASSEMBLY FACTOR BAME"/>
    <property type="match status" value="1"/>
</dbReference>
<feature type="domain" description="Outer membrane protein assembly factor BamE" evidence="7">
    <location>
        <begin position="36"/>
        <end position="103"/>
    </location>
</feature>
<evidence type="ECO:0000313" key="8">
    <source>
        <dbReference type="EMBL" id="GAA0235159.1"/>
    </source>
</evidence>
<evidence type="ECO:0000256" key="1">
    <source>
        <dbReference type="ARBA" id="ARBA00022729"/>
    </source>
</evidence>
<dbReference type="PANTHER" id="PTHR37482">
    <property type="entry name" value="OUTER MEMBRANE PROTEIN ASSEMBLY FACTOR BAME"/>
    <property type="match status" value="1"/>
</dbReference>
<evidence type="ECO:0000256" key="5">
    <source>
        <dbReference type="SAM" id="MobiDB-lite"/>
    </source>
</evidence>
<feature type="signal peptide" evidence="6">
    <location>
        <begin position="1"/>
        <end position="21"/>
    </location>
</feature>
<sequence>MKSSVVYSLSLAVILSLSACSTDKIPGVYRIDIQQGNDVTQEMINQLEPGMTKNQVAYVMGTPLLIDTFHPNRWDYVYSYQPGGEDREQRRITLYFDESEKLARIDGDTRTVARADLPQVERQDKNVIVPLTEKNTGLYSKLKSLVGLGDDDEDIEVIEGTDPAKPDVDQQQIPDRDIQ</sequence>
<name>A0ABN0U108_9GAMM</name>
<evidence type="ECO:0000256" key="6">
    <source>
        <dbReference type="SAM" id="SignalP"/>
    </source>
</evidence>
<evidence type="ECO:0000313" key="9">
    <source>
        <dbReference type="Proteomes" id="UP001501476"/>
    </source>
</evidence>
<comment type="subunit">
    <text evidence="4">Part of the Bam complex.</text>
</comment>
<proteinExistence type="inferred from homology"/>
<keyword evidence="9" id="KW-1185">Reference proteome</keyword>